<gene>
    <name evidence="2" type="ORF">UFOVP1189_20</name>
    <name evidence="1" type="ORF">UFOVP464_5</name>
</gene>
<proteinExistence type="predicted"/>
<evidence type="ECO:0000313" key="2">
    <source>
        <dbReference type="EMBL" id="CAB4189230.1"/>
    </source>
</evidence>
<sequence>MASASAMSNPAIRSRRMEEAWAAYDGDAPRPLRVGRDGSSDNVRVNLSRWMVDAYSSWIFGRDVPLTSDGTDRTTDVEALVDMVWPMDKRMTQLLRARLEGAVTGSAFLRVLPDRVIVLPSDAVSVTVDPFDADHVLAYQIDHMVAGDDGKSITYRQVHQRQADEATGARFWLITDMVSTRLGKFDVVEQTIWPFEECQIVSTQNMTAPFVWGTPDLTPDLLELVASIERAITNAAKINRIHASPMAWTRGLDPDGQRAYDRRDPASVIHLADAEQMIGHDEFGGAGADSTLALFDKLVAEFHKLTGLPNEEADAARMNGVSGAALELRLTGMIQRINAYRRTYGHLMEEVAERIQLFNGLEPVEMRPVWPSVLPEDAMEAIARAKELQALGASQETVLKTAGLDPVAEAARIEVERPADIGALLDRINAAAPAAAPVAMEAAAETQVA</sequence>
<accession>A0A6J5QXA7</accession>
<name>A0A6J5QXA7_9CAUD</name>
<protein>
    <recommendedName>
        <fullName evidence="3">Portal protein</fullName>
    </recommendedName>
</protein>
<reference evidence="2" key="1">
    <citation type="submission" date="2020-05" db="EMBL/GenBank/DDBJ databases">
        <authorList>
            <person name="Chiriac C."/>
            <person name="Salcher M."/>
            <person name="Ghai R."/>
            <person name="Kavagutti S V."/>
        </authorList>
    </citation>
    <scope>NUCLEOTIDE SEQUENCE</scope>
</reference>
<dbReference type="EMBL" id="LR796430">
    <property type="protein sequence ID" value="CAB4143866.1"/>
    <property type="molecule type" value="Genomic_DNA"/>
</dbReference>
<evidence type="ECO:0008006" key="3">
    <source>
        <dbReference type="Google" id="ProtNLM"/>
    </source>
</evidence>
<organism evidence="2">
    <name type="scientific">uncultured Caudovirales phage</name>
    <dbReference type="NCBI Taxonomy" id="2100421"/>
    <lineage>
        <taxon>Viruses</taxon>
        <taxon>Duplodnaviria</taxon>
        <taxon>Heunggongvirae</taxon>
        <taxon>Uroviricota</taxon>
        <taxon>Caudoviricetes</taxon>
        <taxon>Peduoviridae</taxon>
        <taxon>Maltschvirus</taxon>
        <taxon>Maltschvirus maltsch</taxon>
    </lineage>
</organism>
<dbReference type="EMBL" id="LR797138">
    <property type="protein sequence ID" value="CAB4189230.1"/>
    <property type="molecule type" value="Genomic_DNA"/>
</dbReference>
<evidence type="ECO:0000313" key="1">
    <source>
        <dbReference type="EMBL" id="CAB4143866.1"/>
    </source>
</evidence>